<keyword evidence="5" id="KW-1185">Reference proteome</keyword>
<gene>
    <name evidence="4" type="ORF">I6N98_03930</name>
</gene>
<dbReference type="EMBL" id="CP066167">
    <property type="protein sequence ID" value="QQD19017.1"/>
    <property type="molecule type" value="Genomic_DNA"/>
</dbReference>
<accession>A0A7T4R2H5</accession>
<protein>
    <submittedName>
        <fullName evidence="4">GNAT family N-acetyltransferase</fullName>
    </submittedName>
</protein>
<evidence type="ECO:0000313" key="4">
    <source>
        <dbReference type="EMBL" id="QQD19017.1"/>
    </source>
</evidence>
<dbReference type="PROSITE" id="PS51186">
    <property type="entry name" value="GNAT"/>
    <property type="match status" value="1"/>
</dbReference>
<evidence type="ECO:0000259" key="3">
    <source>
        <dbReference type="PROSITE" id="PS51186"/>
    </source>
</evidence>
<dbReference type="CDD" id="cd04301">
    <property type="entry name" value="NAT_SF"/>
    <property type="match status" value="1"/>
</dbReference>
<dbReference type="InterPro" id="IPR016181">
    <property type="entry name" value="Acyl_CoA_acyltransferase"/>
</dbReference>
<dbReference type="AlphaFoldDB" id="A0A7T4R2H5"/>
<sequence length="164" mass="18336">MESSDLQFVLADYRSSRDCQAILQLMDIYARDPMGGGKPLATEVADRLCEGLATFPGACTVLAWWELRPIGLINAFPGYSTFAARPLLNIHDVVVEPAWRGRRIFDCMLSVLEQVARERGCCKLTLEVLSGNEVARRVYQRNGFDDYQLDASQGTAQFMQKPIA</sequence>
<dbReference type="PANTHER" id="PTHR10545:SF29">
    <property type="entry name" value="GH14572P-RELATED"/>
    <property type="match status" value="1"/>
</dbReference>
<name>A0A7T4R2H5_9GAMM</name>
<dbReference type="SUPFAM" id="SSF55729">
    <property type="entry name" value="Acyl-CoA N-acyltransferases (Nat)"/>
    <property type="match status" value="1"/>
</dbReference>
<reference evidence="4 5" key="1">
    <citation type="submission" date="2020-12" db="EMBL/GenBank/DDBJ databases">
        <authorList>
            <person name="Shan Y."/>
        </authorList>
    </citation>
    <scope>NUCLEOTIDE SEQUENCE [LARGE SCALE GENOMIC DNA]</scope>
    <source>
        <strain evidence="5">csc3.9</strain>
    </source>
</reference>
<dbReference type="KEGG" id="snan:I6N98_03930"/>
<keyword evidence="2" id="KW-0012">Acyltransferase</keyword>
<evidence type="ECO:0000256" key="2">
    <source>
        <dbReference type="ARBA" id="ARBA00023315"/>
    </source>
</evidence>
<dbReference type="Gene3D" id="3.40.630.30">
    <property type="match status" value="1"/>
</dbReference>
<evidence type="ECO:0000313" key="5">
    <source>
        <dbReference type="Proteomes" id="UP000596063"/>
    </source>
</evidence>
<evidence type="ECO:0000256" key="1">
    <source>
        <dbReference type="ARBA" id="ARBA00022679"/>
    </source>
</evidence>
<dbReference type="InterPro" id="IPR051016">
    <property type="entry name" value="Diverse_Substrate_AcTransf"/>
</dbReference>
<organism evidence="4 5">
    <name type="scientific">Spongiibacter nanhainus</name>
    <dbReference type="NCBI Taxonomy" id="2794344"/>
    <lineage>
        <taxon>Bacteria</taxon>
        <taxon>Pseudomonadati</taxon>
        <taxon>Pseudomonadota</taxon>
        <taxon>Gammaproteobacteria</taxon>
        <taxon>Cellvibrionales</taxon>
        <taxon>Spongiibacteraceae</taxon>
        <taxon>Spongiibacter</taxon>
    </lineage>
</organism>
<dbReference type="GO" id="GO:0008080">
    <property type="term" value="F:N-acetyltransferase activity"/>
    <property type="evidence" value="ECO:0007669"/>
    <property type="project" value="TreeGrafter"/>
</dbReference>
<proteinExistence type="predicted"/>
<dbReference type="Proteomes" id="UP000596063">
    <property type="component" value="Chromosome"/>
</dbReference>
<dbReference type="Pfam" id="PF00583">
    <property type="entry name" value="Acetyltransf_1"/>
    <property type="match status" value="1"/>
</dbReference>
<feature type="domain" description="N-acetyltransferase" evidence="3">
    <location>
        <begin position="1"/>
        <end position="164"/>
    </location>
</feature>
<dbReference type="RefSeq" id="WP_198570502.1">
    <property type="nucleotide sequence ID" value="NZ_CP066167.1"/>
</dbReference>
<keyword evidence="1 4" id="KW-0808">Transferase</keyword>
<dbReference type="InterPro" id="IPR000182">
    <property type="entry name" value="GNAT_dom"/>
</dbReference>
<dbReference type="PANTHER" id="PTHR10545">
    <property type="entry name" value="DIAMINE N-ACETYLTRANSFERASE"/>
    <property type="match status" value="1"/>
</dbReference>